<keyword evidence="1" id="KW-0472">Membrane</keyword>
<keyword evidence="1" id="KW-1133">Transmembrane helix</keyword>
<feature type="transmembrane region" description="Helical" evidence="1">
    <location>
        <begin position="7"/>
        <end position="28"/>
    </location>
</feature>
<protein>
    <submittedName>
        <fullName evidence="2">Uncharacterized protein</fullName>
    </submittedName>
</protein>
<keyword evidence="3" id="KW-1185">Reference proteome</keyword>
<comment type="caution">
    <text evidence="2">The sequence shown here is derived from an EMBL/GenBank/DDBJ whole genome shotgun (WGS) entry which is preliminary data.</text>
</comment>
<organism evidence="2 3">
    <name type="scientific">Loigolactobacillus jiayinensis</name>
    <dbReference type="NCBI Taxonomy" id="2486016"/>
    <lineage>
        <taxon>Bacteria</taxon>
        <taxon>Bacillati</taxon>
        <taxon>Bacillota</taxon>
        <taxon>Bacilli</taxon>
        <taxon>Lactobacillales</taxon>
        <taxon>Lactobacillaceae</taxon>
        <taxon>Loigolactobacillus</taxon>
    </lineage>
</organism>
<feature type="transmembrane region" description="Helical" evidence="1">
    <location>
        <begin position="65"/>
        <end position="89"/>
    </location>
</feature>
<keyword evidence="1" id="KW-0812">Transmembrane</keyword>
<sequence length="128" mass="14009">MKYQAKLLSAGSWIFGCLTIMLIATNPVVPEASMFNGVGMWVALGIFSVLYVLPMLGKLIKCDYGYYLLTGWLAINMLLYIMAGVPLLFSGGAVGLRVLLGLVTLFGIIDVFFWLPMALVPQQPLQES</sequence>
<evidence type="ECO:0000313" key="3">
    <source>
        <dbReference type="Proteomes" id="UP001596289"/>
    </source>
</evidence>
<dbReference type="PROSITE" id="PS51257">
    <property type="entry name" value="PROKAR_LIPOPROTEIN"/>
    <property type="match status" value="1"/>
</dbReference>
<dbReference type="RefSeq" id="WP_125552016.1">
    <property type="nucleotide sequence ID" value="NZ_JBHSSL010000028.1"/>
</dbReference>
<dbReference type="EMBL" id="JBHSSL010000028">
    <property type="protein sequence ID" value="MFC6170014.1"/>
    <property type="molecule type" value="Genomic_DNA"/>
</dbReference>
<dbReference type="Proteomes" id="UP001596289">
    <property type="component" value="Unassembled WGS sequence"/>
</dbReference>
<name>A0ABW1REG5_9LACO</name>
<evidence type="ECO:0000313" key="2">
    <source>
        <dbReference type="EMBL" id="MFC6170014.1"/>
    </source>
</evidence>
<gene>
    <name evidence="2" type="ORF">ACFQGP_05380</name>
</gene>
<feature type="transmembrane region" description="Helical" evidence="1">
    <location>
        <begin position="34"/>
        <end position="53"/>
    </location>
</feature>
<feature type="transmembrane region" description="Helical" evidence="1">
    <location>
        <begin position="95"/>
        <end position="115"/>
    </location>
</feature>
<reference evidence="3" key="1">
    <citation type="journal article" date="2019" name="Int. J. Syst. Evol. Microbiol.">
        <title>The Global Catalogue of Microorganisms (GCM) 10K type strain sequencing project: providing services to taxonomists for standard genome sequencing and annotation.</title>
        <authorList>
            <consortium name="The Broad Institute Genomics Platform"/>
            <consortium name="The Broad Institute Genome Sequencing Center for Infectious Disease"/>
            <person name="Wu L."/>
            <person name="Ma J."/>
        </authorList>
    </citation>
    <scope>NUCLEOTIDE SEQUENCE [LARGE SCALE GENOMIC DNA]</scope>
    <source>
        <strain evidence="3">CCM 8904</strain>
    </source>
</reference>
<evidence type="ECO:0000256" key="1">
    <source>
        <dbReference type="SAM" id="Phobius"/>
    </source>
</evidence>
<accession>A0ABW1REG5</accession>
<proteinExistence type="predicted"/>